<protein>
    <submittedName>
        <fullName evidence="2">Uncharacterized protein</fullName>
    </submittedName>
</protein>
<evidence type="ECO:0000256" key="1">
    <source>
        <dbReference type="SAM" id="MobiDB-lite"/>
    </source>
</evidence>
<evidence type="ECO:0000313" key="3">
    <source>
        <dbReference type="Proteomes" id="UP000054024"/>
    </source>
</evidence>
<feature type="compositionally biased region" description="Basic and acidic residues" evidence="1">
    <location>
        <begin position="172"/>
        <end position="188"/>
    </location>
</feature>
<comment type="caution">
    <text evidence="2">The sequence shown here is derived from an EMBL/GenBank/DDBJ whole genome shotgun (WGS) entry which is preliminary data.</text>
</comment>
<evidence type="ECO:0000313" key="2">
    <source>
        <dbReference type="EMBL" id="KUM74508.1"/>
    </source>
</evidence>
<dbReference type="EMBL" id="LMWJ01000013">
    <property type="protein sequence ID" value="KUM74508.1"/>
    <property type="molecule type" value="Genomic_DNA"/>
</dbReference>
<reference evidence="2 3" key="1">
    <citation type="submission" date="2015-10" db="EMBL/GenBank/DDBJ databases">
        <title>Draft genome sequence of Streptomyces curacoi DSM 40107, type strain for the species Streptomyces curacoi.</title>
        <authorList>
            <person name="Ruckert C."/>
            <person name="Winkler A."/>
            <person name="Kalinowski J."/>
            <person name="Kampfer P."/>
            <person name="Glaeser S."/>
        </authorList>
    </citation>
    <scope>NUCLEOTIDE SEQUENCE [LARGE SCALE GENOMIC DNA]</scope>
    <source>
        <strain evidence="2 3">DSM 40107</strain>
    </source>
</reference>
<accession>A0A124H0W2</accession>
<proteinExistence type="predicted"/>
<feature type="compositionally biased region" description="Basic and acidic residues" evidence="1">
    <location>
        <begin position="201"/>
        <end position="215"/>
    </location>
</feature>
<dbReference type="Proteomes" id="UP000054024">
    <property type="component" value="Unassembled WGS sequence"/>
</dbReference>
<organism evidence="2 3">
    <name type="scientific">Streptomyces curacoi</name>
    <dbReference type="NCBI Taxonomy" id="146536"/>
    <lineage>
        <taxon>Bacteria</taxon>
        <taxon>Bacillati</taxon>
        <taxon>Actinomycetota</taxon>
        <taxon>Actinomycetes</taxon>
        <taxon>Kitasatosporales</taxon>
        <taxon>Streptomycetaceae</taxon>
        <taxon>Streptomyces</taxon>
    </lineage>
</organism>
<dbReference type="AlphaFoldDB" id="A0A124H0W2"/>
<sequence length="256" mass="27016">MEEAGQGVGAEEAEGGAADDGGRPGVAGERLGEGDTVSDDGALDLVPHPHDAALPVSDLTHPIRRPSLPGPRGRIPRLEHEASAGAEGVAHAAQRLAQLLVADEHLERVPGHHDQLELRSPPPRPQITEHPLDAAAVPPGLYQHGGGRIEPHEPPRVTVGPGPPEQPARTAPDIEHRVGGPHKTEVEVVARPPRIEGVVQHGEREIRERPIDHRGSVSQLPYTGRDFGRLNAGPALAARSVEGVVALRDEGAGSRR</sequence>
<name>A0A124H0W2_9ACTN</name>
<keyword evidence="3" id="KW-1185">Reference proteome</keyword>
<feature type="region of interest" description="Disordered" evidence="1">
    <location>
        <begin position="1"/>
        <end position="76"/>
    </location>
</feature>
<dbReference type="STRING" id="146536.AQI70_16800"/>
<gene>
    <name evidence="2" type="ORF">AQI70_16800</name>
</gene>
<feature type="region of interest" description="Disordered" evidence="1">
    <location>
        <begin position="153"/>
        <end position="220"/>
    </location>
</feature>